<dbReference type="KEGG" id="fgi:OP10G_1212"/>
<dbReference type="PANTHER" id="PTHR46825">
    <property type="entry name" value="D-ALANYL-D-ALANINE-CARBOXYPEPTIDASE/ENDOPEPTIDASE AMPH"/>
    <property type="match status" value="1"/>
</dbReference>
<dbReference type="SUPFAM" id="SSF56601">
    <property type="entry name" value="beta-lactamase/transpeptidase-like"/>
    <property type="match status" value="1"/>
</dbReference>
<dbReference type="EMBL" id="CP007139">
    <property type="protein sequence ID" value="AIE84580.1"/>
    <property type="molecule type" value="Genomic_DNA"/>
</dbReference>
<dbReference type="Proteomes" id="UP000027982">
    <property type="component" value="Chromosome"/>
</dbReference>
<dbReference type="PANTHER" id="PTHR46825:SF9">
    <property type="entry name" value="BETA-LACTAMASE-RELATED DOMAIN-CONTAINING PROTEIN"/>
    <property type="match status" value="1"/>
</dbReference>
<dbReference type="Gene3D" id="3.40.710.10">
    <property type="entry name" value="DD-peptidase/beta-lactamase superfamily"/>
    <property type="match status" value="1"/>
</dbReference>
<name>A0A068NPD6_FIMGI</name>
<dbReference type="HOGENOM" id="CLU_020027_0_2_0"/>
<dbReference type="STRING" id="661478.OP10G_1212"/>
<evidence type="ECO:0000313" key="3">
    <source>
        <dbReference type="Proteomes" id="UP000027982"/>
    </source>
</evidence>
<dbReference type="Pfam" id="PF00144">
    <property type="entry name" value="Beta-lactamase"/>
    <property type="match status" value="1"/>
</dbReference>
<organism evidence="2 3">
    <name type="scientific">Fimbriimonas ginsengisoli Gsoil 348</name>
    <dbReference type="NCBI Taxonomy" id="661478"/>
    <lineage>
        <taxon>Bacteria</taxon>
        <taxon>Bacillati</taxon>
        <taxon>Armatimonadota</taxon>
        <taxon>Fimbriimonadia</taxon>
        <taxon>Fimbriimonadales</taxon>
        <taxon>Fimbriimonadaceae</taxon>
        <taxon>Fimbriimonas</taxon>
    </lineage>
</organism>
<dbReference type="InterPro" id="IPR001466">
    <property type="entry name" value="Beta-lactam-related"/>
</dbReference>
<reference evidence="2 3" key="1">
    <citation type="journal article" date="2014" name="PLoS ONE">
        <title>The first complete genome sequence of the class fimbriimonadia in the phylum armatimonadetes.</title>
        <authorList>
            <person name="Hu Z.Y."/>
            <person name="Wang Y.Z."/>
            <person name="Im W.T."/>
            <person name="Wang S.Y."/>
            <person name="Zhao G.P."/>
            <person name="Zheng H.J."/>
            <person name="Quan Z.X."/>
        </authorList>
    </citation>
    <scope>NUCLEOTIDE SEQUENCE [LARGE SCALE GENOMIC DNA]</scope>
    <source>
        <strain evidence="2">Gsoil 348</strain>
    </source>
</reference>
<protein>
    <submittedName>
        <fullName evidence="2">Penicillin-binding protein</fullName>
    </submittedName>
</protein>
<feature type="domain" description="Beta-lactamase-related" evidence="1">
    <location>
        <begin position="51"/>
        <end position="372"/>
    </location>
</feature>
<accession>A0A068NPD6</accession>
<dbReference type="AlphaFoldDB" id="A0A068NPD6"/>
<dbReference type="InterPro" id="IPR012338">
    <property type="entry name" value="Beta-lactam/transpept-like"/>
</dbReference>
<dbReference type="InterPro" id="IPR050491">
    <property type="entry name" value="AmpC-like"/>
</dbReference>
<evidence type="ECO:0000313" key="2">
    <source>
        <dbReference type="EMBL" id="AIE84580.1"/>
    </source>
</evidence>
<gene>
    <name evidence="2" type="ORF">OP10G_1212</name>
</gene>
<evidence type="ECO:0000259" key="1">
    <source>
        <dbReference type="Pfam" id="PF00144"/>
    </source>
</evidence>
<proteinExistence type="predicted"/>
<dbReference type="eggNOG" id="COG1680">
    <property type="taxonomic scope" value="Bacteria"/>
</dbReference>
<sequence>MHIIQVRHRKRDVTLLAQPYLMNPLKPFSRTFLALVIAVPALSSICQADAVDDFVRARMLRDKIPGVSLAVIRDGKVIKSAGYGYANLELGATATPNTVYQIGSITKQFTAAAVMLLVQNRKLGLDDRLSKYLPNVPAAWADIRIRHLLTHTAGLEGNGITTTEKTFFSDFTEDEILESAKKLPLISKPGERFSYSNLGYDLLAMVIERVSGVSYRTFVSERLLRPAGMHSTDVNDPLTIVRSRAQGYLFVDGRLRNCIQISPTQFRGSASLYSTVLDLAKWDMFLTHGNVLQKSSLAAMWAPMTLNDGKATGYGFGWFLSSIRGHRVVRHNGAMNGFLGNIARFVHDKLTVIVLANQSGVADTERMATAIARLYVPGLRYAPPVKLLAAPKIGPNELRMLTGRYEYWGGGYLLTVAAEKGRLVGHMPDAGLNDYLPLSDGSYWQPDDGVQLTPTRDSKGQVVGLKVRFDGGWVHPIPKVGPLVADLVPSRDTNPALSREIEADFSAFGKGPAAVKKMLGILPAKARSVSRPDLNFARFCGLQFIAEQDVAERGIERNGAKIAWIRYFRFASATGRKFAMVYLTKDHLLADYDLTTE</sequence>
<keyword evidence="3" id="KW-1185">Reference proteome</keyword>